<evidence type="ECO:0000256" key="1">
    <source>
        <dbReference type="SAM" id="Phobius"/>
    </source>
</evidence>
<organism evidence="2 3">
    <name type="scientific">Gluconobacter cerinus</name>
    <dbReference type="NCBI Taxonomy" id="38307"/>
    <lineage>
        <taxon>Bacteria</taxon>
        <taxon>Pseudomonadati</taxon>
        <taxon>Pseudomonadota</taxon>
        <taxon>Alphaproteobacteria</taxon>
        <taxon>Acetobacterales</taxon>
        <taxon>Acetobacteraceae</taxon>
        <taxon>Gluconobacter</taxon>
    </lineage>
</organism>
<feature type="transmembrane region" description="Helical" evidence="1">
    <location>
        <begin position="390"/>
        <end position="411"/>
    </location>
</feature>
<comment type="caution">
    <text evidence="2">The sequence shown here is derived from an EMBL/GenBank/DDBJ whole genome shotgun (WGS) entry which is preliminary data.</text>
</comment>
<protein>
    <submittedName>
        <fullName evidence="2">Membrane protein</fullName>
    </submittedName>
</protein>
<feature type="transmembrane region" description="Helical" evidence="1">
    <location>
        <begin position="169"/>
        <end position="194"/>
    </location>
</feature>
<accession>A0A1B6VN61</accession>
<dbReference type="InterPro" id="IPR018674">
    <property type="entry name" value="DUF2142_membrane"/>
</dbReference>
<gene>
    <name evidence="2" type="ORF">A0123_01224</name>
</gene>
<keyword evidence="1" id="KW-0812">Transmembrane</keyword>
<feature type="transmembrane region" description="Helical" evidence="1">
    <location>
        <begin position="30"/>
        <end position="48"/>
    </location>
</feature>
<evidence type="ECO:0000313" key="3">
    <source>
        <dbReference type="Proteomes" id="UP000077786"/>
    </source>
</evidence>
<dbReference type="PATRIC" id="fig|38307.3.peg.1262"/>
<dbReference type="Proteomes" id="UP000077786">
    <property type="component" value="Unassembled WGS sequence"/>
</dbReference>
<dbReference type="EMBL" id="LUTU01000005">
    <property type="protein sequence ID" value="OAJ68518.1"/>
    <property type="molecule type" value="Genomic_DNA"/>
</dbReference>
<keyword evidence="1" id="KW-1133">Transmembrane helix</keyword>
<feature type="transmembrane region" description="Helical" evidence="1">
    <location>
        <begin position="276"/>
        <end position="297"/>
    </location>
</feature>
<proteinExistence type="predicted"/>
<evidence type="ECO:0000313" key="2">
    <source>
        <dbReference type="EMBL" id="OAJ68518.1"/>
    </source>
</evidence>
<dbReference type="AlphaFoldDB" id="A0A1B6VN61"/>
<sequence>MCPNKEISTDMKSVSSFFAFCKTNLRLLELAYLLAIAVIGVFLVYRVTPVSGVDEEFHFYRAQQIAQGNLLAQRYSGHMFGGGLDTSMLTWVRYFNSNRDQHKPSDSNVAAQIAKDLENAKRDREVVHFPSTASYSPLMYIPSAAAMMIANAGHGDVDTRYYAGRLGNLFGYIGMLALVLAVLPVGRLAVLALMTTPTSLHLATTYSADPVTNLGSMLFLACCLRARMAPPEDRKIWIRLIIALAAPLGFFKLTCSFLSLGCFLVPTNSFPTQRKYVQFCMTVVGLSLVSAVVWNGIYPFTPAHYWNTGGDPKVQILTMLEHPWSFVREIAETYRVGSHWWWEDAWGRFGGGPVPLFFKIGEGTGYLAIALIVLLALADKRPIASPRSGAILITLGALYSLLTLLAFYVGFSHLGEDTVSGLQGRYFYMSCAAILSGVLLFLPRQNKTYQTVCAGLLGAYFVCVAHVCIEATGIYARLWN</sequence>
<feature type="transmembrane region" description="Helical" evidence="1">
    <location>
        <begin position="236"/>
        <end position="264"/>
    </location>
</feature>
<reference evidence="2 3" key="1">
    <citation type="submission" date="2016-03" db="EMBL/GenBank/DDBJ databases">
        <title>Draft genome sequence of Gluconobacter cerinus strain CECT 9110.</title>
        <authorList>
            <person name="Sainz F."/>
            <person name="Mas A."/>
            <person name="Torija M.J."/>
        </authorList>
    </citation>
    <scope>NUCLEOTIDE SEQUENCE [LARGE SCALE GENOMIC DNA]</scope>
    <source>
        <strain evidence="2 3">CECT 9110</strain>
    </source>
</reference>
<keyword evidence="1" id="KW-0472">Membrane</keyword>
<feature type="transmembrane region" description="Helical" evidence="1">
    <location>
        <begin position="426"/>
        <end position="442"/>
    </location>
</feature>
<name>A0A1B6VN61_9PROT</name>
<dbReference type="Pfam" id="PF09913">
    <property type="entry name" value="DUF2142"/>
    <property type="match status" value="1"/>
</dbReference>
<feature type="transmembrane region" description="Helical" evidence="1">
    <location>
        <begin position="356"/>
        <end position="378"/>
    </location>
</feature>
<feature type="transmembrane region" description="Helical" evidence="1">
    <location>
        <begin position="454"/>
        <end position="476"/>
    </location>
</feature>
<dbReference type="OrthoDB" id="7270698at2"/>